<organism evidence="1 2">
    <name type="scientific">Sphingomonas kaistensis</name>
    <dbReference type="NCBI Taxonomy" id="298708"/>
    <lineage>
        <taxon>Bacteria</taxon>
        <taxon>Pseudomonadati</taxon>
        <taxon>Pseudomonadota</taxon>
        <taxon>Alphaproteobacteria</taxon>
        <taxon>Sphingomonadales</taxon>
        <taxon>Sphingomonadaceae</taxon>
        <taxon>Sphingomonas</taxon>
    </lineage>
</organism>
<dbReference type="Proteomes" id="UP001382935">
    <property type="component" value="Chromosome"/>
</dbReference>
<accession>A0ABZ2FYF5</accession>
<reference evidence="1 2" key="1">
    <citation type="submission" date="2024-02" db="EMBL/GenBank/DDBJ databases">
        <title>Full genome sequence of Sphingomonas kaistensis.</title>
        <authorList>
            <person name="Poletto B.L."/>
            <person name="Silva G."/>
            <person name="Galante D."/>
            <person name="Campos K.R."/>
            <person name="Santos M.B.N."/>
            <person name="Sacchi C.T."/>
        </authorList>
    </citation>
    <scope>NUCLEOTIDE SEQUENCE [LARGE SCALE GENOMIC DNA]</scope>
    <source>
        <strain evidence="1 2">MA4R</strain>
    </source>
</reference>
<dbReference type="RefSeq" id="WP_338502282.1">
    <property type="nucleotide sequence ID" value="NZ_CP145607.1"/>
</dbReference>
<dbReference type="EMBL" id="CP145607">
    <property type="protein sequence ID" value="WWM69852.1"/>
    <property type="molecule type" value="Genomic_DNA"/>
</dbReference>
<proteinExistence type="predicted"/>
<evidence type="ECO:0000313" key="2">
    <source>
        <dbReference type="Proteomes" id="UP001382935"/>
    </source>
</evidence>
<evidence type="ECO:0000313" key="1">
    <source>
        <dbReference type="EMBL" id="WWM69852.1"/>
    </source>
</evidence>
<gene>
    <name evidence="1" type="ORF">V6R86_03885</name>
</gene>
<keyword evidence="2" id="KW-1185">Reference proteome</keyword>
<sequence>MTQQAATEIEDKQIALANQVAAMFFMGRVDGAIAQGQLAAAAERAGEAIKGKPLGPMLIQCGDFMQQRGKIFEKIGAEVEAREGRRSTR</sequence>
<protein>
    <submittedName>
        <fullName evidence="1">Uncharacterized protein</fullName>
    </submittedName>
</protein>
<name>A0ABZ2FYF5_9SPHN</name>